<proteinExistence type="predicted"/>
<evidence type="ECO:0000313" key="6">
    <source>
        <dbReference type="Proteomes" id="UP001415857"/>
    </source>
</evidence>
<dbReference type="Pfam" id="PF14225">
    <property type="entry name" value="MOR2-PAG1_C"/>
    <property type="match status" value="1"/>
</dbReference>
<feature type="domain" description="Cell morphogenesis protein C-terminal" evidence="3">
    <location>
        <begin position="1772"/>
        <end position="1824"/>
    </location>
</feature>
<feature type="domain" description="Cell morphogenesis protein N-terminal" evidence="2">
    <location>
        <begin position="85"/>
        <end position="592"/>
    </location>
</feature>
<dbReference type="EMBL" id="JBBPBK010000013">
    <property type="protein sequence ID" value="KAK9271980.1"/>
    <property type="molecule type" value="Genomic_DNA"/>
</dbReference>
<dbReference type="InterPro" id="IPR016024">
    <property type="entry name" value="ARM-type_fold"/>
</dbReference>
<feature type="region of interest" description="Disordered" evidence="1">
    <location>
        <begin position="1502"/>
        <end position="1526"/>
    </location>
</feature>
<protein>
    <recommendedName>
        <fullName evidence="7">ARM repeat superfamily protein</fullName>
    </recommendedName>
</protein>
<dbReference type="Proteomes" id="UP001415857">
    <property type="component" value="Unassembled WGS sequence"/>
</dbReference>
<dbReference type="SUPFAM" id="SSF48371">
    <property type="entry name" value="ARM repeat"/>
    <property type="match status" value="1"/>
</dbReference>
<comment type="caution">
    <text evidence="5">The sequence shown here is derived from an EMBL/GenBank/DDBJ whole genome shotgun (WGS) entry which is preliminary data.</text>
</comment>
<dbReference type="GO" id="GO:0005938">
    <property type="term" value="C:cell cortex"/>
    <property type="evidence" value="ECO:0007669"/>
    <property type="project" value="TreeGrafter"/>
</dbReference>
<dbReference type="InterPro" id="IPR029473">
    <property type="entry name" value="MOR2-PAG1_mid"/>
</dbReference>
<dbReference type="PANTHER" id="PTHR12295">
    <property type="entry name" value="FURRY-RELATED"/>
    <property type="match status" value="1"/>
</dbReference>
<evidence type="ECO:0000313" key="5">
    <source>
        <dbReference type="EMBL" id="KAK9271980.1"/>
    </source>
</evidence>
<sequence>MKAGSAAKLIVDALLQRFLPLARRRIETAQAQDGQYLRPSDPAYEQVLDSLAMVARHTPVPLLEALLKWREGESPKGANDASTFQRKLAVECIFCSACIRFVECCPQEGLTEKLWSGLENFVFDWLINADRVVSQVDYPSLVDLRGLLLDLVAQLLGALSRIRFSSVTERFFMELNTRRIDTSNARSETLSIINGMRYLKLGVKTEGALNASASFVAKANPLNRAPHKRKSELHHALCSMLSNILAPLADGGKSQWPPSGVEPALTLWYDAVTRIRGQLMHWMDKQSKHIAVGYPLVTLLLCLGDYQTFHSNFSIHMDQLYKLLRDKNHRFMALDCLHRVLRFFLNVYAHSEPPNRVWDYLDSVTSQLLTIQKKGMLTQDVQHDKLVEFCVTIAEHNLDFAMNHMILELLRQDNSSEVKVSASEAKVIGLRALLAIVMSPSSQHVGLEIFQGHGIGHYIPKVKAAIESILRSCHKTYSHALLTSSKTTIDAVTKEKSQGYLFRSVLKCIPYLIEEVGRSDKISEIIPQHGISIDPGVREEAVQVLNRIVRDHPHRRFAVMRGMANFILRLPDEFPLLIQTSLGRLLDLMRFWRACLCDDRLEYDAQAAKPVVLRNEGYKKSSVHQSGEAIEFRASEIDAVGLIFLSSVDSQIRHTALELLRCVRALRNDIRDLSIHGQSDHNLKNETEPIFIIDVLEENGDDIVQSCYWDSGRPFDLRRESDAVPPDVTLQSILFESPDKNRWARCLSELVKYAAELCPSSVQEAKLEVMHRLAHITPVELGGKAHQSQDADNKLDQWLMYAMFACSCPPDSREASGLAATKDLYPLIFPSLKSGSEAHIHAATMALGHSHLEVCEIMFGELASFIDEVSLETEGKPKWKSQRARREELRIHIANIYRTVAENIWPGMLSRKPVFRLHYLRFIEETTRLILTAPTESFQEMQPLRFALASVLRSLAPEFVESKSEKFDIRTRKRLFDLLLTWCDDTGSTWGQDGVSDYRREIERYKSSQHTRSKDSVDKISFDKEVSEQIEAIQWASMNAMASLLYGPCFDDNARKMSGRVISWINSLFIEHAPRAPFGYSPADPRTPSYSKYTGEGGRGGAGRDRHRGGHLRVSLAKMALKNLLLTNLDLFPACIDQCYYSDAAISDGYFSVLAEVYMRQEIPKCEIQRLLSLILYKVVDPSRQIRDDALQMLETLSVREWAEDGIEGSGSYQAAVVGNLPDSYQQFQYKLSCKLAKDHPELSQLLCEEIMQRQLDAVDIIAQHQVLTCMAPWIENLNFLKLKDSGWSERLLKSLYYVTWRHGDQFPDEIEKLWSTIASKPRNISPVLDFLITKGIEDCDSNASAEISGAFATYFSVAKRVSLYLARICPQRTIDHLVCQLAQRMLEDSMELIRPSANKGDTSGNFVLEFSQGPTAAQIASVVDSQPHMSPLLVRGSLDGPLRNTSGSLSWRTAAVTGRSVSGPLSPMPPEMNVVPVTAGRSGQLLPALVNMSGPLMGVRSSTGSLRSRHVSRDSGDYLIDTPNSGEEGLHSGVGMHGVSAKELQSALQGHQQHSLTHADIALILLAEIAYENDEDFREHLPLLFHVTFVSMDSSEDIVLEHCQHLLVNLLYSLAGRHLELYEVENSEGENKQQVVSLIKYVQSKRGSMMWENEDPTVVKPELPSAALLSALVQSMVDAIFFQGDLRETWGIEALKWAMECTSRHLACRSHQIYRALRPSVTSDTCVLLLRCLHRCLGNPVPAVLGFIMEILLTLQVMVENMEPEKVILYPQLFWGCVAMMHTDFVHVYCLVLELFSRVIDRLSFRDRTTENVLLSSMPRDELDTSVCDPEFQRLESKNFC</sequence>
<dbReference type="GO" id="GO:0030427">
    <property type="term" value="C:site of polarized growth"/>
    <property type="evidence" value="ECO:0007669"/>
    <property type="project" value="TreeGrafter"/>
</dbReference>
<gene>
    <name evidence="5" type="ORF">L1049_002349</name>
</gene>
<dbReference type="InterPro" id="IPR039867">
    <property type="entry name" value="Furry/Tao3/Mor2"/>
</dbReference>
<organism evidence="5 6">
    <name type="scientific">Liquidambar formosana</name>
    <name type="common">Formosan gum</name>
    <dbReference type="NCBI Taxonomy" id="63359"/>
    <lineage>
        <taxon>Eukaryota</taxon>
        <taxon>Viridiplantae</taxon>
        <taxon>Streptophyta</taxon>
        <taxon>Embryophyta</taxon>
        <taxon>Tracheophyta</taxon>
        <taxon>Spermatophyta</taxon>
        <taxon>Magnoliopsida</taxon>
        <taxon>eudicotyledons</taxon>
        <taxon>Gunneridae</taxon>
        <taxon>Pentapetalae</taxon>
        <taxon>Saxifragales</taxon>
        <taxon>Altingiaceae</taxon>
        <taxon>Liquidambar</taxon>
    </lineage>
</organism>
<evidence type="ECO:0000259" key="3">
    <source>
        <dbReference type="Pfam" id="PF14225"/>
    </source>
</evidence>
<evidence type="ECO:0000259" key="2">
    <source>
        <dbReference type="Pfam" id="PF14222"/>
    </source>
</evidence>
<evidence type="ECO:0008006" key="7">
    <source>
        <dbReference type="Google" id="ProtNLM"/>
    </source>
</evidence>
<dbReference type="InterPro" id="IPR025614">
    <property type="entry name" value="Cell_morpho_N"/>
</dbReference>
<dbReference type="Pfam" id="PF14228">
    <property type="entry name" value="MOR2-PAG1_mid"/>
    <property type="match status" value="1"/>
</dbReference>
<name>A0AAP0R7C6_LIQFO</name>
<dbReference type="PANTHER" id="PTHR12295:SF30">
    <property type="entry name" value="PROTEIN FURRY"/>
    <property type="match status" value="1"/>
</dbReference>
<accession>A0AAP0R7C6</accession>
<evidence type="ECO:0000259" key="4">
    <source>
        <dbReference type="Pfam" id="PF14228"/>
    </source>
</evidence>
<reference evidence="5 6" key="1">
    <citation type="journal article" date="2024" name="Plant J.">
        <title>Genome sequences and population genomics reveal climatic adaptation and genomic divergence between two closely related sweetgum species.</title>
        <authorList>
            <person name="Xu W.Q."/>
            <person name="Ren C.Q."/>
            <person name="Zhang X.Y."/>
            <person name="Comes H.P."/>
            <person name="Liu X.H."/>
            <person name="Li Y.G."/>
            <person name="Kettle C.J."/>
            <person name="Jalonen R."/>
            <person name="Gaisberger H."/>
            <person name="Ma Y.Z."/>
            <person name="Qiu Y.X."/>
        </authorList>
    </citation>
    <scope>NUCLEOTIDE SEQUENCE [LARGE SCALE GENOMIC DNA]</scope>
    <source>
        <strain evidence="5">Hangzhou</strain>
    </source>
</reference>
<dbReference type="InterPro" id="IPR025481">
    <property type="entry name" value="Cell_Morphogen_C"/>
</dbReference>
<dbReference type="GO" id="GO:0000902">
    <property type="term" value="P:cell morphogenesis"/>
    <property type="evidence" value="ECO:0007669"/>
    <property type="project" value="InterPro"/>
</dbReference>
<keyword evidence="6" id="KW-1185">Reference proteome</keyword>
<feature type="domain" description="Cell morphogenesis central region" evidence="4">
    <location>
        <begin position="629"/>
        <end position="1747"/>
    </location>
</feature>
<dbReference type="Pfam" id="PF14222">
    <property type="entry name" value="MOR2-PAG1_N"/>
    <property type="match status" value="1"/>
</dbReference>
<evidence type="ECO:0000256" key="1">
    <source>
        <dbReference type="SAM" id="MobiDB-lite"/>
    </source>
</evidence>